<feature type="non-terminal residue" evidence="2">
    <location>
        <position position="75"/>
    </location>
</feature>
<feature type="compositionally biased region" description="Basic and acidic residues" evidence="1">
    <location>
        <begin position="49"/>
        <end position="75"/>
    </location>
</feature>
<dbReference type="Proteomes" id="UP000601435">
    <property type="component" value="Unassembled WGS sequence"/>
</dbReference>
<gene>
    <name evidence="2" type="ORF">SNEC2469_LOCUS24536</name>
</gene>
<evidence type="ECO:0000256" key="1">
    <source>
        <dbReference type="SAM" id="MobiDB-lite"/>
    </source>
</evidence>
<proteinExistence type="predicted"/>
<sequence>MILTEEVAKLFSGLQKALRDAEADLKELASSQQTKLEKALSEAEESRDEVDRQRTKLEDVRDEARKARQEKLDVE</sequence>
<comment type="caution">
    <text evidence="2">The sequence shown here is derived from an EMBL/GenBank/DDBJ whole genome shotgun (WGS) entry which is preliminary data.</text>
</comment>
<name>A0A812ZF46_9DINO</name>
<dbReference type="OrthoDB" id="10543038at2759"/>
<protein>
    <submittedName>
        <fullName evidence="2">Uncharacterized protein</fullName>
    </submittedName>
</protein>
<keyword evidence="3" id="KW-1185">Reference proteome</keyword>
<accession>A0A812ZF46</accession>
<reference evidence="2" key="1">
    <citation type="submission" date="2021-02" db="EMBL/GenBank/DDBJ databases">
        <authorList>
            <person name="Dougan E. K."/>
            <person name="Rhodes N."/>
            <person name="Thang M."/>
            <person name="Chan C."/>
        </authorList>
    </citation>
    <scope>NUCLEOTIDE SEQUENCE</scope>
</reference>
<feature type="region of interest" description="Disordered" evidence="1">
    <location>
        <begin position="30"/>
        <end position="75"/>
    </location>
</feature>
<dbReference type="AlphaFoldDB" id="A0A812ZF46"/>
<dbReference type="EMBL" id="CAJNJA010047333">
    <property type="protein sequence ID" value="CAE7823603.1"/>
    <property type="molecule type" value="Genomic_DNA"/>
</dbReference>
<organism evidence="2 3">
    <name type="scientific">Symbiodinium necroappetens</name>
    <dbReference type="NCBI Taxonomy" id="1628268"/>
    <lineage>
        <taxon>Eukaryota</taxon>
        <taxon>Sar</taxon>
        <taxon>Alveolata</taxon>
        <taxon>Dinophyceae</taxon>
        <taxon>Suessiales</taxon>
        <taxon>Symbiodiniaceae</taxon>
        <taxon>Symbiodinium</taxon>
    </lineage>
</organism>
<evidence type="ECO:0000313" key="3">
    <source>
        <dbReference type="Proteomes" id="UP000601435"/>
    </source>
</evidence>
<evidence type="ECO:0000313" key="2">
    <source>
        <dbReference type="EMBL" id="CAE7823603.1"/>
    </source>
</evidence>